<evidence type="ECO:0000256" key="1">
    <source>
        <dbReference type="SAM" id="Phobius"/>
    </source>
</evidence>
<keyword evidence="1" id="KW-0472">Membrane</keyword>
<reference evidence="2 3" key="1">
    <citation type="submission" date="2016-09" db="EMBL/GenBank/DDBJ databases">
        <title>Genomic analysis reveals versatility of anaerobic energy metabolism of Geosporobacter ferrireducens IRF9 of phylum Firmicutes.</title>
        <authorList>
            <person name="Kim S.-J."/>
        </authorList>
    </citation>
    <scope>NUCLEOTIDE SEQUENCE [LARGE SCALE GENOMIC DNA]</scope>
    <source>
        <strain evidence="2 3">IRF9</strain>
    </source>
</reference>
<dbReference type="KEGG" id="gfe:Gferi_10055"/>
<keyword evidence="1" id="KW-1133">Transmembrane helix</keyword>
<keyword evidence="3" id="KW-1185">Reference proteome</keyword>
<dbReference type="STRING" id="1424294.Gferi_10055"/>
<dbReference type="Gene3D" id="1.10.1760.20">
    <property type="match status" value="1"/>
</dbReference>
<feature type="transmembrane region" description="Helical" evidence="1">
    <location>
        <begin position="39"/>
        <end position="59"/>
    </location>
</feature>
<feature type="transmembrane region" description="Helical" evidence="1">
    <location>
        <begin position="126"/>
        <end position="149"/>
    </location>
</feature>
<proteinExistence type="predicted"/>
<protein>
    <submittedName>
        <fullName evidence="2">Energy coupling factor transporter S component ThiW</fullName>
    </submittedName>
</protein>
<evidence type="ECO:0000313" key="2">
    <source>
        <dbReference type="EMBL" id="AOT69893.1"/>
    </source>
</evidence>
<organism evidence="2 3">
    <name type="scientific">Geosporobacter ferrireducens</name>
    <dbReference type="NCBI Taxonomy" id="1424294"/>
    <lineage>
        <taxon>Bacteria</taxon>
        <taxon>Bacillati</taxon>
        <taxon>Bacillota</taxon>
        <taxon>Clostridia</taxon>
        <taxon>Peptostreptococcales</taxon>
        <taxon>Thermotaleaceae</taxon>
        <taxon>Geosporobacter</taxon>
    </lineage>
</organism>
<dbReference type="Pfam" id="PF09512">
    <property type="entry name" value="ThiW"/>
    <property type="match status" value="1"/>
</dbReference>
<accession>A0A1D8GG73</accession>
<gene>
    <name evidence="2" type="ORF">Gferi_10055</name>
</gene>
<dbReference type="AlphaFoldDB" id="A0A1D8GG73"/>
<dbReference type="PIRSF" id="PIRSF024534">
    <property type="entry name" value="ThiW"/>
    <property type="match status" value="1"/>
</dbReference>
<feature type="transmembrane region" description="Helical" evidence="1">
    <location>
        <begin position="6"/>
        <end position="27"/>
    </location>
</feature>
<dbReference type="EMBL" id="CP017269">
    <property type="protein sequence ID" value="AOT69893.1"/>
    <property type="molecule type" value="Genomic_DNA"/>
</dbReference>
<sequence length="167" mass="17752">MNTRKLTAAAFMTAIGVASAHLIYIPVGVAKCFPVQHAMNLLAAALLGPGYAVGMAFSISLLRNLLGLGSLLAFPGSMMGALLAALLYKRRRSIYTAAAGELVGTSIIGALISYPVAKYLMGREAAMFFFVGPFFFSSAAGVILGYVIFRAIDRLNLFQENSFEEGK</sequence>
<name>A0A1D8GG73_9FIRM</name>
<evidence type="ECO:0000313" key="3">
    <source>
        <dbReference type="Proteomes" id="UP000095743"/>
    </source>
</evidence>
<dbReference type="OrthoDB" id="5516776at2"/>
<dbReference type="RefSeq" id="WP_069976046.1">
    <property type="nucleotide sequence ID" value="NZ_CP017269.1"/>
</dbReference>
<dbReference type="NCBIfam" id="TIGR02359">
    <property type="entry name" value="thiW"/>
    <property type="match status" value="1"/>
</dbReference>
<feature type="transmembrane region" description="Helical" evidence="1">
    <location>
        <begin position="94"/>
        <end position="114"/>
    </location>
</feature>
<dbReference type="Proteomes" id="UP000095743">
    <property type="component" value="Chromosome"/>
</dbReference>
<dbReference type="InterPro" id="IPR012652">
    <property type="entry name" value="ThiW"/>
</dbReference>
<keyword evidence="1" id="KW-0812">Transmembrane</keyword>
<feature type="transmembrane region" description="Helical" evidence="1">
    <location>
        <begin position="65"/>
        <end position="87"/>
    </location>
</feature>